<keyword evidence="1" id="KW-0472">Membrane</keyword>
<feature type="transmembrane region" description="Helical" evidence="1">
    <location>
        <begin position="20"/>
        <end position="37"/>
    </location>
</feature>
<evidence type="ECO:0000313" key="2">
    <source>
        <dbReference type="EMBL" id="KRZ00247.1"/>
    </source>
</evidence>
<sequence length="58" mass="6600">LGNHNSFALYASPYVSDDNKPHFLISAVSVIMLFILLNKQKIVLLKLPFCSKIFEHHS</sequence>
<keyword evidence="1" id="KW-0812">Transmembrane</keyword>
<name>A0A0V1GPN1_TRIPS</name>
<dbReference type="Proteomes" id="UP000054805">
    <property type="component" value="Unassembled WGS sequence"/>
</dbReference>
<organism evidence="2 4">
    <name type="scientific">Trichinella pseudospiralis</name>
    <name type="common">Parasitic roundworm</name>
    <dbReference type="NCBI Taxonomy" id="6337"/>
    <lineage>
        <taxon>Eukaryota</taxon>
        <taxon>Metazoa</taxon>
        <taxon>Ecdysozoa</taxon>
        <taxon>Nematoda</taxon>
        <taxon>Enoplea</taxon>
        <taxon>Dorylaimia</taxon>
        <taxon>Trichinellida</taxon>
        <taxon>Trichinellidae</taxon>
        <taxon>Trichinella</taxon>
    </lineage>
</organism>
<proteinExistence type="predicted"/>
<comment type="caution">
    <text evidence="2">The sequence shown here is derived from an EMBL/GenBank/DDBJ whole genome shotgun (WGS) entry which is preliminary data.</text>
</comment>
<keyword evidence="1" id="KW-1133">Transmembrane helix</keyword>
<dbReference type="EMBL" id="JYDS01000886">
    <property type="protein sequence ID" value="KRZ00247.1"/>
    <property type="molecule type" value="Genomic_DNA"/>
</dbReference>
<keyword evidence="4" id="KW-1185">Reference proteome</keyword>
<feature type="non-terminal residue" evidence="2">
    <location>
        <position position="1"/>
    </location>
</feature>
<protein>
    <submittedName>
        <fullName evidence="2">Uncharacterized protein</fullName>
    </submittedName>
</protein>
<evidence type="ECO:0000313" key="3">
    <source>
        <dbReference type="EMBL" id="KRZ00567.1"/>
    </source>
</evidence>
<reference evidence="2 4" key="1">
    <citation type="submission" date="2015-01" db="EMBL/GenBank/DDBJ databases">
        <title>Evolution of Trichinella species and genotypes.</title>
        <authorList>
            <person name="Korhonen P.K."/>
            <person name="Edoardo P."/>
            <person name="Giuseppe L.R."/>
            <person name="Gasser R.B."/>
        </authorList>
    </citation>
    <scope>NUCLEOTIDE SEQUENCE [LARGE SCALE GENOMIC DNA]</scope>
    <source>
        <strain evidence="2">ISS588</strain>
    </source>
</reference>
<gene>
    <name evidence="2" type="ORF">T4B_2766</name>
    <name evidence="3" type="ORF">T4B_4134</name>
</gene>
<evidence type="ECO:0000256" key="1">
    <source>
        <dbReference type="SAM" id="Phobius"/>
    </source>
</evidence>
<dbReference type="AlphaFoldDB" id="A0A0V1GPN1"/>
<accession>A0A0V1GPN1</accession>
<dbReference type="EMBL" id="JYDS01000799">
    <property type="protein sequence ID" value="KRZ00567.1"/>
    <property type="molecule type" value="Genomic_DNA"/>
</dbReference>
<evidence type="ECO:0000313" key="4">
    <source>
        <dbReference type="Proteomes" id="UP000054805"/>
    </source>
</evidence>